<feature type="domain" description="Autotransporter" evidence="4">
    <location>
        <begin position="738"/>
        <end position="1033"/>
    </location>
</feature>
<dbReference type="InterPro" id="IPR005546">
    <property type="entry name" value="Autotransporte_beta"/>
</dbReference>
<dbReference type="Proteomes" id="UP001302329">
    <property type="component" value="Unassembled WGS sequence"/>
</dbReference>
<organism evidence="5 6">
    <name type="scientific">Cyanobium gracile UHCC 0281</name>
    <dbReference type="NCBI Taxonomy" id="3110309"/>
    <lineage>
        <taxon>Bacteria</taxon>
        <taxon>Bacillati</taxon>
        <taxon>Cyanobacteriota</taxon>
        <taxon>Cyanophyceae</taxon>
        <taxon>Synechococcales</taxon>
        <taxon>Prochlorococcaceae</taxon>
        <taxon>Cyanobium</taxon>
    </lineage>
</organism>
<evidence type="ECO:0000256" key="3">
    <source>
        <dbReference type="SAM" id="SignalP"/>
    </source>
</evidence>
<dbReference type="NCBIfam" id="TIGR02601">
    <property type="entry name" value="autotrns_rpt"/>
    <property type="match status" value="1"/>
</dbReference>
<dbReference type="SUPFAM" id="SSF103515">
    <property type="entry name" value="Autotransporter"/>
    <property type="match status" value="1"/>
</dbReference>
<evidence type="ECO:0000256" key="2">
    <source>
        <dbReference type="SAM" id="MobiDB-lite"/>
    </source>
</evidence>
<comment type="caution">
    <text evidence="5">The sequence shown here is derived from an EMBL/GenBank/DDBJ whole genome shotgun (WGS) entry which is preliminary data.</text>
</comment>
<evidence type="ECO:0000313" key="5">
    <source>
        <dbReference type="EMBL" id="MEA5441423.1"/>
    </source>
</evidence>
<dbReference type="SMART" id="SM00869">
    <property type="entry name" value="Autotransporter"/>
    <property type="match status" value="1"/>
</dbReference>
<dbReference type="InterPro" id="IPR011050">
    <property type="entry name" value="Pectin_lyase_fold/virulence"/>
</dbReference>
<dbReference type="RefSeq" id="WP_323355561.1">
    <property type="nucleotide sequence ID" value="NZ_JAYGHY010000005.1"/>
</dbReference>
<feature type="signal peptide" evidence="3">
    <location>
        <begin position="1"/>
        <end position="18"/>
    </location>
</feature>
<feature type="chain" id="PRO_5045925358" evidence="3">
    <location>
        <begin position="19"/>
        <end position="1071"/>
    </location>
</feature>
<dbReference type="InterPro" id="IPR036709">
    <property type="entry name" value="Autotransporte_beta_dom_sf"/>
</dbReference>
<feature type="compositionally biased region" description="Low complexity" evidence="2">
    <location>
        <begin position="1046"/>
        <end position="1071"/>
    </location>
</feature>
<dbReference type="Gene3D" id="2.40.128.130">
    <property type="entry name" value="Autotransporter beta-domain"/>
    <property type="match status" value="1"/>
</dbReference>
<dbReference type="PROSITE" id="PS51208">
    <property type="entry name" value="AUTOTRANSPORTER"/>
    <property type="match status" value="1"/>
</dbReference>
<dbReference type="SUPFAM" id="SSF51126">
    <property type="entry name" value="Pectin lyase-like"/>
    <property type="match status" value="1"/>
</dbReference>
<accession>A0ABU5SSM3</accession>
<reference evidence="5 6" key="1">
    <citation type="submission" date="2023-12" db="EMBL/GenBank/DDBJ databases">
        <title>Baltic Sea Cyanobacteria.</title>
        <authorList>
            <person name="Delbaje E."/>
            <person name="Fewer D.P."/>
            <person name="Shishido T.K."/>
        </authorList>
    </citation>
    <scope>NUCLEOTIDE SEQUENCE [LARGE SCALE GENOMIC DNA]</scope>
    <source>
        <strain evidence="5 6">UHCC 0281</strain>
    </source>
</reference>
<protein>
    <submittedName>
        <fullName evidence="5">Autotransporter domain-containing protein</fullName>
    </submittedName>
</protein>
<keyword evidence="6" id="KW-1185">Reference proteome</keyword>
<evidence type="ECO:0000259" key="4">
    <source>
        <dbReference type="PROSITE" id="PS51208"/>
    </source>
</evidence>
<dbReference type="EMBL" id="JAYGHY010000005">
    <property type="protein sequence ID" value="MEA5441423.1"/>
    <property type="molecule type" value="Genomic_DNA"/>
</dbReference>
<evidence type="ECO:0000256" key="1">
    <source>
        <dbReference type="ARBA" id="ARBA00022729"/>
    </source>
</evidence>
<evidence type="ECO:0000313" key="6">
    <source>
        <dbReference type="Proteomes" id="UP001302329"/>
    </source>
</evidence>
<dbReference type="InterPro" id="IPR013425">
    <property type="entry name" value="Autotrns_rpt"/>
</dbReference>
<dbReference type="Pfam" id="PF03797">
    <property type="entry name" value="Autotransporter"/>
    <property type="match status" value="1"/>
</dbReference>
<gene>
    <name evidence="5" type="ORF">VB739_02545</name>
</gene>
<feature type="region of interest" description="Disordered" evidence="2">
    <location>
        <begin position="1042"/>
        <end position="1071"/>
    </location>
</feature>
<keyword evidence="1 3" id="KW-0732">Signal</keyword>
<sequence>MALLAATGLMSTVQAAAAAPLEVTFNSTIYTLDLSQCFAPGTILAGCNGATDVRQSSWFGNSQLAQSLSTATRDLLGLPNPALGTGVGPSFVWQSGSPAQFNASVLPFDGFEWDPVVNRSFAVGGLWNSFTGESTGRNTWLAKELAPPRPVATPILPANDGTSRNTTASLFNRTLLPQFRGGTLTVAASATTVADNFTLDDSSTNAIDAAGNNATFSGVFADQSGFQGSLNFRNSGSSGAVIRLTGPSTYSGLTSIWDNATVDIGIANALPTGTELILYGNGRFRLRDNNQTIAALGGAGFVELGSGNLTVSLNAPFVRNSSADISGSGNLIKDGSYTQVFNGALSYSGLTLINGGSLILNGTSASDVLVQPNGLLGGNGVISANVFNFGTVSPGQQSIGTLTINGGSYLQDQAATLAIDVAGAGQSDLLQLTGAGAGQVLILEGNLRLSSFQGAPITPGMVYTAVTVPLGTVGGDPGLFADTGGVAGTSGFRFVRDEDPLFNLLANGTALPNPDKLQFGWLQLSPTGAVIPTNTPPGIATIAAVKPTGGALTQAITGTIPTLLQQCIANTGNAASCQYNLTVGGSSGANGPNGNSIPTAKAIDAGMSSVYAAVGQGSRGGFAIPTINGGFSGYSSNQALAAGVTPDFIAVYGALYSLPSRAQLNQALHSMTAEPYASMQTVAIAALEQFRRSSLSLGDGTHAIRLFTDSEECRAPDGTLIPASSQRRPGDCQPRKVSQASRWSLLIDANNTQASLNGTNSLSSFDYNIFQSQYGLQYDASSQWSVGAAFAYGQANLYNNQYANASINGDTYGGSLWGIYRPSKPWKITGLVGYTSFENSSNRSINIGSLNRIASANWSGNGFTTALVGDYDWILSANKDDRNAVRLKPTTYVAYSRYNQGGLTETGAQSLNLGVDGHSADSLVYGIGFTLETPLQLASQTRLIPRLSVGYEHDFYAGTNPNEAHQVTASFAEVPALGSIDVLGQNRGANDLNVALNVELETSDQFSLYAGVGGSFRSNVNEISYGGGLRWRFGGAPRAAVSKGGAAATPPVEAPVSAPSEPVAPTIRGLW</sequence>
<name>A0ABU5SSM3_9CYAN</name>
<proteinExistence type="predicted"/>